<feature type="signal peptide" evidence="1">
    <location>
        <begin position="1"/>
        <end position="26"/>
    </location>
</feature>
<accession>A0ABW1NXR1</accession>
<gene>
    <name evidence="2" type="ORF">ACFP3R_00090</name>
</gene>
<dbReference type="EMBL" id="JBHSQO010000001">
    <property type="protein sequence ID" value="MFC6087663.1"/>
    <property type="molecule type" value="Genomic_DNA"/>
</dbReference>
<keyword evidence="1" id="KW-0732">Signal</keyword>
<dbReference type="RefSeq" id="WP_380631480.1">
    <property type="nucleotide sequence ID" value="NZ_JBHSQO010000001.1"/>
</dbReference>
<protein>
    <submittedName>
        <fullName evidence="2">Uncharacterized protein</fullName>
    </submittedName>
</protein>
<proteinExistence type="predicted"/>
<evidence type="ECO:0000313" key="3">
    <source>
        <dbReference type="Proteomes" id="UP001596220"/>
    </source>
</evidence>
<name>A0ABW1NXR1_9PSEU</name>
<evidence type="ECO:0000256" key="1">
    <source>
        <dbReference type="SAM" id="SignalP"/>
    </source>
</evidence>
<feature type="chain" id="PRO_5046439434" evidence="1">
    <location>
        <begin position="27"/>
        <end position="99"/>
    </location>
</feature>
<comment type="caution">
    <text evidence="2">The sequence shown here is derived from an EMBL/GenBank/DDBJ whole genome shotgun (WGS) entry which is preliminary data.</text>
</comment>
<evidence type="ECO:0000313" key="2">
    <source>
        <dbReference type="EMBL" id="MFC6087663.1"/>
    </source>
</evidence>
<reference evidence="3" key="1">
    <citation type="journal article" date="2019" name="Int. J. Syst. Evol. Microbiol.">
        <title>The Global Catalogue of Microorganisms (GCM) 10K type strain sequencing project: providing services to taxonomists for standard genome sequencing and annotation.</title>
        <authorList>
            <consortium name="The Broad Institute Genomics Platform"/>
            <consortium name="The Broad Institute Genome Sequencing Center for Infectious Disease"/>
            <person name="Wu L."/>
            <person name="Ma J."/>
        </authorList>
    </citation>
    <scope>NUCLEOTIDE SEQUENCE [LARGE SCALE GENOMIC DNA]</scope>
    <source>
        <strain evidence="3">CGMCC 4.7246</strain>
    </source>
</reference>
<sequence>MRGLILGAVLLAAGAATGTVAGTAGAAVEAPSVARAAEFYCDEIREQSDRIAANHCDPAPFEEINDMFVVRDSENAYECWHGAPYRENGIVAEDCEQIG</sequence>
<dbReference type="Proteomes" id="UP001596220">
    <property type="component" value="Unassembled WGS sequence"/>
</dbReference>
<organism evidence="2 3">
    <name type="scientific">Saccharothrix lopnurensis</name>
    <dbReference type="NCBI Taxonomy" id="1670621"/>
    <lineage>
        <taxon>Bacteria</taxon>
        <taxon>Bacillati</taxon>
        <taxon>Actinomycetota</taxon>
        <taxon>Actinomycetes</taxon>
        <taxon>Pseudonocardiales</taxon>
        <taxon>Pseudonocardiaceae</taxon>
        <taxon>Saccharothrix</taxon>
    </lineage>
</organism>
<keyword evidence="3" id="KW-1185">Reference proteome</keyword>